<dbReference type="Pfam" id="PF15915">
    <property type="entry name" value="BAT"/>
    <property type="match status" value="1"/>
</dbReference>
<feature type="domain" description="Bacterioopsin transcriptional activator GAF and HTH associated" evidence="5">
    <location>
        <begin position="46"/>
        <end position="189"/>
    </location>
</feature>
<keyword evidence="2" id="KW-0804">Transcription</keyword>
<evidence type="ECO:0000259" key="5">
    <source>
        <dbReference type="Pfam" id="PF15915"/>
    </source>
</evidence>
<gene>
    <name evidence="6" type="ORF">EGH23_24115</name>
</gene>
<comment type="caution">
    <text evidence="6">The sequence shown here is derived from an EMBL/GenBank/DDBJ whole genome shotgun (WGS) entry which is preliminary data.</text>
</comment>
<dbReference type="PANTHER" id="PTHR34236:SF1">
    <property type="entry name" value="DIMETHYL SULFOXIDE REDUCTASE TRANSCRIPTIONAL ACTIVATOR"/>
    <property type="match status" value="1"/>
</dbReference>
<dbReference type="Pfam" id="PF04967">
    <property type="entry name" value="HTH_10"/>
    <property type="match status" value="1"/>
</dbReference>
<keyword evidence="7" id="KW-1185">Reference proteome</keyword>
<keyword evidence="1" id="KW-0805">Transcription regulation</keyword>
<proteinExistence type="predicted"/>
<evidence type="ECO:0000259" key="4">
    <source>
        <dbReference type="Pfam" id="PF04967"/>
    </source>
</evidence>
<accession>A0AAW4PKR4</accession>
<organism evidence="6 7">
    <name type="scientific">Haloarcula nitratireducens</name>
    <dbReference type="NCBI Taxonomy" id="2487749"/>
    <lineage>
        <taxon>Archaea</taxon>
        <taxon>Methanobacteriati</taxon>
        <taxon>Methanobacteriota</taxon>
        <taxon>Stenosarchaea group</taxon>
        <taxon>Halobacteria</taxon>
        <taxon>Halobacteriales</taxon>
        <taxon>Haloarculaceae</taxon>
        <taxon>Haloarcula</taxon>
    </lineage>
</organism>
<dbReference type="PANTHER" id="PTHR34236">
    <property type="entry name" value="DIMETHYL SULFOXIDE REDUCTASE TRANSCRIPTIONAL ACTIVATOR"/>
    <property type="match status" value="1"/>
</dbReference>
<evidence type="ECO:0000313" key="7">
    <source>
        <dbReference type="Proteomes" id="UP001430455"/>
    </source>
</evidence>
<reference evidence="6 7" key="1">
    <citation type="submission" date="2021-06" db="EMBL/GenBank/DDBJ databases">
        <title>Halomicroarcula sp. a new haloarchaeum isolated from saline soil.</title>
        <authorList>
            <person name="Duran-Viseras A."/>
            <person name="Sanchez-Porro C."/>
            <person name="Ventosa A."/>
        </authorList>
    </citation>
    <scope>NUCLEOTIDE SEQUENCE [LARGE SCALE GENOMIC DNA]</scope>
    <source>
        <strain evidence="6 7">F27</strain>
    </source>
</reference>
<sequence length="267" mass="30327">MVVTRDTPQRNQCSATATTSVMRASNSDDNKRTDREPTDAETRLIIEFTVPAETFILAHTLRAVPDIIVELEQFVPTYGEGFPYLWVTDNDDDTSFEEHAAEDPTIVTYSQAADLDGGALYEVEWTDTETPILEWLRNHDVVVLEAEGNDDKWTFKLRVTSRAVLSDLQRYCNDHDITFDLIRLYELTDPKMGQYNITAKQREILLAALEHGYFEIPRETTLKELGDMVGITKRAASERLRRAHTNLVSNTLRIGQLTGVGIDEDDI</sequence>
<feature type="compositionally biased region" description="Basic and acidic residues" evidence="3">
    <location>
        <begin position="26"/>
        <end position="38"/>
    </location>
</feature>
<feature type="region of interest" description="Disordered" evidence="3">
    <location>
        <begin position="1"/>
        <end position="38"/>
    </location>
</feature>
<dbReference type="EMBL" id="RKLT01000033">
    <property type="protein sequence ID" value="MBX0297955.1"/>
    <property type="molecule type" value="Genomic_DNA"/>
</dbReference>
<dbReference type="AlphaFoldDB" id="A0AAW4PKR4"/>
<feature type="compositionally biased region" description="Polar residues" evidence="3">
    <location>
        <begin position="9"/>
        <end position="25"/>
    </location>
</feature>
<dbReference type="InterPro" id="IPR031803">
    <property type="entry name" value="BAT_GAF/HTH-assoc"/>
</dbReference>
<dbReference type="Proteomes" id="UP001430455">
    <property type="component" value="Unassembled WGS sequence"/>
</dbReference>
<evidence type="ECO:0000256" key="1">
    <source>
        <dbReference type="ARBA" id="ARBA00023015"/>
    </source>
</evidence>
<feature type="domain" description="HTH bat-type" evidence="4">
    <location>
        <begin position="197"/>
        <end position="248"/>
    </location>
</feature>
<name>A0AAW4PKR4_9EURY</name>
<dbReference type="InterPro" id="IPR007050">
    <property type="entry name" value="HTH_bacterioopsin"/>
</dbReference>
<evidence type="ECO:0000313" key="6">
    <source>
        <dbReference type="EMBL" id="MBX0297955.1"/>
    </source>
</evidence>
<evidence type="ECO:0000256" key="3">
    <source>
        <dbReference type="SAM" id="MobiDB-lite"/>
    </source>
</evidence>
<evidence type="ECO:0000256" key="2">
    <source>
        <dbReference type="ARBA" id="ARBA00023163"/>
    </source>
</evidence>
<protein>
    <submittedName>
        <fullName evidence="6">Helix-turn-helix domain-containing protein</fullName>
    </submittedName>
</protein>